<evidence type="ECO:0000256" key="3">
    <source>
        <dbReference type="SAM" id="MobiDB-lite"/>
    </source>
</evidence>
<dbReference type="AlphaFoldDB" id="A0A6A0B6T3"/>
<dbReference type="Proteomes" id="UP000475928">
    <property type="component" value="Unassembled WGS sequence"/>
</dbReference>
<evidence type="ECO:0000256" key="2">
    <source>
        <dbReference type="HAMAP-Rule" id="MF_01448"/>
    </source>
</evidence>
<gene>
    <name evidence="4" type="ORF">Hs20B_07910</name>
</gene>
<evidence type="ECO:0000313" key="4">
    <source>
        <dbReference type="EMBL" id="GFH40393.1"/>
    </source>
</evidence>
<keyword evidence="5" id="KW-1185">Reference proteome</keyword>
<dbReference type="PANTHER" id="PTHR40066">
    <property type="entry name" value="UPF0473 PROTEIN CBO2561/CLC_2432"/>
    <property type="match status" value="1"/>
</dbReference>
<sequence>MTEHTHHDHHGHDHDHNHEHEQEFITLVDEAGNETLFEILLTIDGQEEFGKNYVLVVPAGVEEDENGEVEIQAYAYTQNEDGTEGDLLPIDEDSDKEWDMIEEVFNTFVEDEEA</sequence>
<accession>A0A6A0B6T3</accession>
<organism evidence="4 5">
    <name type="scientific">Pseudolactococcus insecticola</name>
    <dbReference type="NCBI Taxonomy" id="2709158"/>
    <lineage>
        <taxon>Bacteria</taxon>
        <taxon>Bacillati</taxon>
        <taxon>Bacillota</taxon>
        <taxon>Bacilli</taxon>
        <taxon>Lactobacillales</taxon>
        <taxon>Streptococcaceae</taxon>
        <taxon>Pseudolactococcus</taxon>
    </lineage>
</organism>
<dbReference type="EMBL" id="BLLH01000003">
    <property type="protein sequence ID" value="GFH40393.1"/>
    <property type="molecule type" value="Genomic_DNA"/>
</dbReference>
<name>A0A6A0B6T3_9LACT</name>
<comment type="similarity">
    <text evidence="1 2">Belongs to the UPF0473 family.</text>
</comment>
<evidence type="ECO:0000313" key="5">
    <source>
        <dbReference type="Proteomes" id="UP000475928"/>
    </source>
</evidence>
<reference evidence="4 5" key="1">
    <citation type="submission" date="2020-02" db="EMBL/GenBank/DDBJ databases">
        <title>Draft genome sequence of Lactococcus sp. Hs20B0-1.</title>
        <authorList>
            <person name="Noda S."/>
            <person name="Yuki M."/>
            <person name="Ohkuma M."/>
        </authorList>
    </citation>
    <scope>NUCLEOTIDE SEQUENCE [LARGE SCALE GENOMIC DNA]</scope>
    <source>
        <strain evidence="4 5">Hs20B0-1</strain>
    </source>
</reference>
<dbReference type="PANTHER" id="PTHR40066:SF1">
    <property type="entry name" value="UPF0473 PROTEIN CBO2561_CLC_2432"/>
    <property type="match status" value="1"/>
</dbReference>
<dbReference type="InterPro" id="IPR009711">
    <property type="entry name" value="UPF0473"/>
</dbReference>
<feature type="region of interest" description="Disordered" evidence="3">
    <location>
        <begin position="1"/>
        <end position="21"/>
    </location>
</feature>
<evidence type="ECO:0000256" key="1">
    <source>
        <dbReference type="ARBA" id="ARBA00008439"/>
    </source>
</evidence>
<dbReference type="NCBIfam" id="NF010217">
    <property type="entry name" value="PRK13678.1-4"/>
    <property type="match status" value="1"/>
</dbReference>
<dbReference type="NCBIfam" id="NF010215">
    <property type="entry name" value="PRK13678.1-2"/>
    <property type="match status" value="1"/>
</dbReference>
<dbReference type="Pfam" id="PF06949">
    <property type="entry name" value="DUF1292"/>
    <property type="match status" value="1"/>
</dbReference>
<protein>
    <recommendedName>
        <fullName evidence="2">UPF0473 protein Hs20B_07910</fullName>
    </recommendedName>
</protein>
<dbReference type="HAMAP" id="MF_01448">
    <property type="entry name" value="UPF0473"/>
    <property type="match status" value="1"/>
</dbReference>
<proteinExistence type="inferred from homology"/>
<dbReference type="RefSeq" id="WP_172355897.1">
    <property type="nucleotide sequence ID" value="NZ_BLLH01000003.1"/>
</dbReference>
<comment type="caution">
    <text evidence="4">The sequence shown here is derived from an EMBL/GenBank/DDBJ whole genome shotgun (WGS) entry which is preliminary data.</text>
</comment>